<comment type="caution">
    <text evidence="1">The sequence shown here is derived from an EMBL/GenBank/DDBJ whole genome shotgun (WGS) entry which is preliminary data.</text>
</comment>
<sequence length="88" mass="10022">MPYRDCLTLAPSCRDAPYHRTSCHQALVHRNGKQALERLPLSVVPVCLVLATTIRLDQSKLNLTTDPIVVHIVIFYKQLSVCSRLYFL</sequence>
<proteinExistence type="predicted"/>
<dbReference type="Proteomes" id="UP001160483">
    <property type="component" value="Unassembled WGS sequence"/>
</dbReference>
<dbReference type="AlphaFoldDB" id="A0AAU9KT70"/>
<dbReference type="EMBL" id="CAKKTJ010000167">
    <property type="protein sequence ID" value="CAH0477004.1"/>
    <property type="molecule type" value="Genomic_DNA"/>
</dbReference>
<organism evidence="1 2">
    <name type="scientific">Peronospora belbahrii</name>
    <dbReference type="NCBI Taxonomy" id="622444"/>
    <lineage>
        <taxon>Eukaryota</taxon>
        <taxon>Sar</taxon>
        <taxon>Stramenopiles</taxon>
        <taxon>Oomycota</taxon>
        <taxon>Peronosporomycetes</taxon>
        <taxon>Peronosporales</taxon>
        <taxon>Peronosporaceae</taxon>
        <taxon>Peronospora</taxon>
    </lineage>
</organism>
<accession>A0AAU9KT70</accession>
<name>A0AAU9KT70_9STRA</name>
<evidence type="ECO:0000313" key="2">
    <source>
        <dbReference type="Proteomes" id="UP001160483"/>
    </source>
</evidence>
<reference evidence="1" key="1">
    <citation type="submission" date="2021-11" db="EMBL/GenBank/DDBJ databases">
        <authorList>
            <person name="Islam A."/>
            <person name="Islam S."/>
            <person name="Flora M.S."/>
            <person name="Rahman M."/>
            <person name="Ziaur R.M."/>
            <person name="Epstein J.H."/>
            <person name="Hassan M."/>
            <person name="Klassen M."/>
            <person name="Woodard K."/>
            <person name="Webb A."/>
            <person name="Webby R.J."/>
            <person name="El Zowalaty M.E."/>
        </authorList>
    </citation>
    <scope>NUCLEOTIDE SEQUENCE</scope>
    <source>
        <strain evidence="1">Pbs3</strain>
    </source>
</reference>
<protein>
    <submittedName>
        <fullName evidence="1">Uncharacterized protein</fullName>
    </submittedName>
</protein>
<evidence type="ECO:0000313" key="1">
    <source>
        <dbReference type="EMBL" id="CAH0477004.1"/>
    </source>
</evidence>
<gene>
    <name evidence="1" type="ORF">PBS003_LOCUS3763</name>
</gene>